<gene>
    <name evidence="2" type="ORF">PSFLO_03987</name>
</gene>
<evidence type="ECO:0000256" key="1">
    <source>
        <dbReference type="SAM" id="MobiDB-lite"/>
    </source>
</evidence>
<dbReference type="Proteomes" id="UP000323386">
    <property type="component" value="Unassembled WGS sequence"/>
</dbReference>
<protein>
    <submittedName>
        <fullName evidence="2">Uncharacterized protein</fullName>
    </submittedName>
</protein>
<feature type="region of interest" description="Disordered" evidence="1">
    <location>
        <begin position="131"/>
        <end position="154"/>
    </location>
</feature>
<keyword evidence="3" id="KW-1185">Reference proteome</keyword>
<evidence type="ECO:0000313" key="3">
    <source>
        <dbReference type="Proteomes" id="UP000323386"/>
    </source>
</evidence>
<accession>A0A5C3F520</accession>
<proteinExistence type="predicted"/>
<organism evidence="2 3">
    <name type="scientific">Pseudozyma flocculosa</name>
    <dbReference type="NCBI Taxonomy" id="84751"/>
    <lineage>
        <taxon>Eukaryota</taxon>
        <taxon>Fungi</taxon>
        <taxon>Dikarya</taxon>
        <taxon>Basidiomycota</taxon>
        <taxon>Ustilaginomycotina</taxon>
        <taxon>Ustilaginomycetes</taxon>
        <taxon>Ustilaginales</taxon>
        <taxon>Ustilaginaceae</taxon>
        <taxon>Pseudozyma</taxon>
    </lineage>
</organism>
<feature type="region of interest" description="Disordered" evidence="1">
    <location>
        <begin position="1"/>
        <end position="61"/>
    </location>
</feature>
<dbReference type="AlphaFoldDB" id="A0A5C3F520"/>
<reference evidence="2 3" key="1">
    <citation type="submission" date="2018-03" db="EMBL/GenBank/DDBJ databases">
        <authorList>
            <person name="Guldener U."/>
        </authorList>
    </citation>
    <scope>NUCLEOTIDE SEQUENCE [LARGE SCALE GENOMIC DNA]</scope>
    <source>
        <strain evidence="2 3">DAOM196992</strain>
    </source>
</reference>
<sequence>MARPHLTSPASPGGPAWLAPDRMARPSLAPPHYSLPAPPGRRHGRRRLGFPPPSLPPPPPPLPPPTHLVAVVVAVVVVSPLPTSPLTPLPSALLLHIARGARSLSHLTKRPLLSLRHHKFIDVLLPAHTGRVDRARPDSPGSHRGPVSASTSLAYLAPETRSQASSLRQPCPVYTLTSPYRTGRASSELPGVPIISDLRHLSTTTASTWPSGCLGHPARFVRFALGSFLRDSGCLVCPASRPLRQHNWQGRFVDPLPPLALSNPLA</sequence>
<feature type="compositionally biased region" description="Pro residues" evidence="1">
    <location>
        <begin position="50"/>
        <end position="61"/>
    </location>
</feature>
<dbReference type="EMBL" id="OOIP01000010">
    <property type="protein sequence ID" value="SPO38509.1"/>
    <property type="molecule type" value="Genomic_DNA"/>
</dbReference>
<evidence type="ECO:0000313" key="2">
    <source>
        <dbReference type="EMBL" id="SPO38509.1"/>
    </source>
</evidence>
<name>A0A5C3F520_9BASI</name>